<dbReference type="SUPFAM" id="SSF88946">
    <property type="entry name" value="Sigma2 domain of RNA polymerase sigma factors"/>
    <property type="match status" value="1"/>
</dbReference>
<reference evidence="8 9" key="1">
    <citation type="submission" date="2020-07" db="EMBL/GenBank/DDBJ databases">
        <title>Vallitalea guaymasensis genome.</title>
        <authorList>
            <person name="Postec A."/>
        </authorList>
    </citation>
    <scope>NUCLEOTIDE SEQUENCE [LARGE SCALE GENOMIC DNA]</scope>
    <source>
        <strain evidence="8 9">Ra1766G1</strain>
    </source>
</reference>
<gene>
    <name evidence="8" type="ORF">HYG85_23890</name>
</gene>
<dbReference type="GO" id="GO:0006352">
    <property type="term" value="P:DNA-templated transcription initiation"/>
    <property type="evidence" value="ECO:0007669"/>
    <property type="project" value="InterPro"/>
</dbReference>
<evidence type="ECO:0000256" key="4">
    <source>
        <dbReference type="ARBA" id="ARBA00023125"/>
    </source>
</evidence>
<dbReference type="GO" id="GO:0003677">
    <property type="term" value="F:DNA binding"/>
    <property type="evidence" value="ECO:0007669"/>
    <property type="project" value="UniProtKB-KW"/>
</dbReference>
<evidence type="ECO:0000313" key="8">
    <source>
        <dbReference type="EMBL" id="QUH31810.1"/>
    </source>
</evidence>
<name>A0A8J8SER0_9FIRM</name>
<dbReference type="InterPro" id="IPR036388">
    <property type="entry name" value="WH-like_DNA-bd_sf"/>
</dbReference>
<dbReference type="NCBIfam" id="TIGR02937">
    <property type="entry name" value="sigma70-ECF"/>
    <property type="match status" value="1"/>
</dbReference>
<dbReference type="PANTHER" id="PTHR43133:SF8">
    <property type="entry name" value="RNA POLYMERASE SIGMA FACTOR HI_1459-RELATED"/>
    <property type="match status" value="1"/>
</dbReference>
<dbReference type="InterPro" id="IPR039425">
    <property type="entry name" value="RNA_pol_sigma-70-like"/>
</dbReference>
<dbReference type="Proteomes" id="UP000677305">
    <property type="component" value="Chromosome"/>
</dbReference>
<feature type="domain" description="RNA polymerase sigma factor 70 region 4 type 2" evidence="7">
    <location>
        <begin position="119"/>
        <end position="170"/>
    </location>
</feature>
<organism evidence="8 9">
    <name type="scientific">Vallitalea guaymasensis</name>
    <dbReference type="NCBI Taxonomy" id="1185412"/>
    <lineage>
        <taxon>Bacteria</taxon>
        <taxon>Bacillati</taxon>
        <taxon>Bacillota</taxon>
        <taxon>Clostridia</taxon>
        <taxon>Lachnospirales</taxon>
        <taxon>Vallitaleaceae</taxon>
        <taxon>Vallitalea</taxon>
    </lineage>
</organism>
<evidence type="ECO:0000256" key="1">
    <source>
        <dbReference type="ARBA" id="ARBA00010641"/>
    </source>
</evidence>
<evidence type="ECO:0000256" key="2">
    <source>
        <dbReference type="ARBA" id="ARBA00023015"/>
    </source>
</evidence>
<dbReference type="Gene3D" id="1.10.10.10">
    <property type="entry name" value="Winged helix-like DNA-binding domain superfamily/Winged helix DNA-binding domain"/>
    <property type="match status" value="1"/>
</dbReference>
<accession>A0A8J8SER0</accession>
<dbReference type="Pfam" id="PF04542">
    <property type="entry name" value="Sigma70_r2"/>
    <property type="match status" value="1"/>
</dbReference>
<dbReference type="GO" id="GO:0016987">
    <property type="term" value="F:sigma factor activity"/>
    <property type="evidence" value="ECO:0007669"/>
    <property type="project" value="UniProtKB-KW"/>
</dbReference>
<dbReference type="SUPFAM" id="SSF88659">
    <property type="entry name" value="Sigma3 and sigma4 domains of RNA polymerase sigma factors"/>
    <property type="match status" value="1"/>
</dbReference>
<evidence type="ECO:0000256" key="3">
    <source>
        <dbReference type="ARBA" id="ARBA00023082"/>
    </source>
</evidence>
<keyword evidence="9" id="KW-1185">Reference proteome</keyword>
<dbReference type="Gene3D" id="1.10.1740.10">
    <property type="match status" value="1"/>
</dbReference>
<dbReference type="InterPro" id="IPR007627">
    <property type="entry name" value="RNA_pol_sigma70_r2"/>
</dbReference>
<evidence type="ECO:0000256" key="5">
    <source>
        <dbReference type="ARBA" id="ARBA00023163"/>
    </source>
</evidence>
<dbReference type="PANTHER" id="PTHR43133">
    <property type="entry name" value="RNA POLYMERASE ECF-TYPE SIGMA FACTO"/>
    <property type="match status" value="1"/>
</dbReference>
<keyword evidence="5" id="KW-0804">Transcription</keyword>
<dbReference type="EMBL" id="CP058561">
    <property type="protein sequence ID" value="QUH31810.1"/>
    <property type="molecule type" value="Genomic_DNA"/>
</dbReference>
<dbReference type="Pfam" id="PF08281">
    <property type="entry name" value="Sigma70_r4_2"/>
    <property type="match status" value="1"/>
</dbReference>
<sequence>MEDNTIILLLKTDASQGLYEATKKYGGLVKGICIKILHNRVEDIEECIADTFVSLWKNVNSIDFNKGALKGYIASIARNTAINRYNKLKREQTDYIQNNDFVSEEALEDEIARKSDSVILQELISNMGEPDKEIFIRRFFLFERVKDIANRLQLTIKTVDNKLFRGKQKLKKQLIERGITL</sequence>
<comment type="similarity">
    <text evidence="1">Belongs to the sigma-70 factor family. ECF subfamily.</text>
</comment>
<proteinExistence type="inferred from homology"/>
<keyword evidence="3" id="KW-0731">Sigma factor</keyword>
<evidence type="ECO:0000259" key="7">
    <source>
        <dbReference type="Pfam" id="PF08281"/>
    </source>
</evidence>
<feature type="domain" description="RNA polymerase sigma-70 region 2" evidence="6">
    <location>
        <begin position="24"/>
        <end position="90"/>
    </location>
</feature>
<dbReference type="KEGG" id="vgu:HYG85_23890"/>
<dbReference type="InterPro" id="IPR013249">
    <property type="entry name" value="RNA_pol_sigma70_r4_t2"/>
</dbReference>
<keyword evidence="2" id="KW-0805">Transcription regulation</keyword>
<evidence type="ECO:0000313" key="9">
    <source>
        <dbReference type="Proteomes" id="UP000677305"/>
    </source>
</evidence>
<keyword evidence="4" id="KW-0238">DNA-binding</keyword>
<dbReference type="InterPro" id="IPR013324">
    <property type="entry name" value="RNA_pol_sigma_r3/r4-like"/>
</dbReference>
<evidence type="ECO:0000259" key="6">
    <source>
        <dbReference type="Pfam" id="PF04542"/>
    </source>
</evidence>
<dbReference type="InterPro" id="IPR013325">
    <property type="entry name" value="RNA_pol_sigma_r2"/>
</dbReference>
<dbReference type="InterPro" id="IPR014284">
    <property type="entry name" value="RNA_pol_sigma-70_dom"/>
</dbReference>
<dbReference type="AlphaFoldDB" id="A0A8J8SER0"/>
<protein>
    <submittedName>
        <fullName evidence="8">Sigma-70 family RNA polymerase sigma factor</fullName>
    </submittedName>
</protein>
<dbReference type="RefSeq" id="WP_212691738.1">
    <property type="nucleotide sequence ID" value="NZ_CP058561.1"/>
</dbReference>